<dbReference type="AlphaFoldDB" id="A0A1B0BGP5"/>
<dbReference type="EMBL" id="JXJN01013914">
    <property type="status" value="NOT_ANNOTATED_CDS"/>
    <property type="molecule type" value="Genomic_DNA"/>
</dbReference>
<keyword evidence="2" id="KW-1185">Reference proteome</keyword>
<name>A0A1B0BGP5_9MUSC</name>
<sequence length="92" mass="10205">MDPRHTNLSTPSIFWLSIDRVAFATSCSSILLSVLYTFVKPCCSSNLFVTTGIKSRPLENDIDDCDLSGKSPGNRLSRCLRLIAELKIVIKN</sequence>
<dbReference type="EMBL" id="JXJN01013915">
    <property type="status" value="NOT_ANNOTATED_CDS"/>
    <property type="molecule type" value="Genomic_DNA"/>
</dbReference>
<reference evidence="2" key="1">
    <citation type="submission" date="2015-01" db="EMBL/GenBank/DDBJ databases">
        <authorList>
            <person name="Aksoy S."/>
            <person name="Warren W."/>
            <person name="Wilson R.K."/>
        </authorList>
    </citation>
    <scope>NUCLEOTIDE SEQUENCE [LARGE SCALE GENOMIC DNA]</scope>
    <source>
        <strain evidence="2">IAEA</strain>
    </source>
</reference>
<dbReference type="EnsemblMetazoa" id="GPPI029419-RA">
    <property type="protein sequence ID" value="GPPI029419-PA"/>
    <property type="gene ID" value="GPPI029419"/>
</dbReference>
<evidence type="ECO:0000313" key="1">
    <source>
        <dbReference type="EnsemblMetazoa" id="GPPI029419-PA"/>
    </source>
</evidence>
<evidence type="ECO:0000313" key="2">
    <source>
        <dbReference type="Proteomes" id="UP000092460"/>
    </source>
</evidence>
<dbReference type="VEuPathDB" id="VectorBase:GPPI029419"/>
<accession>A0A1B0BGP5</accession>
<dbReference type="Proteomes" id="UP000092460">
    <property type="component" value="Unassembled WGS sequence"/>
</dbReference>
<reference evidence="1" key="2">
    <citation type="submission" date="2020-05" db="UniProtKB">
        <authorList>
            <consortium name="EnsemblMetazoa"/>
        </authorList>
    </citation>
    <scope>IDENTIFICATION</scope>
    <source>
        <strain evidence="1">IAEA</strain>
    </source>
</reference>
<organism evidence="1 2">
    <name type="scientific">Glossina palpalis gambiensis</name>
    <dbReference type="NCBI Taxonomy" id="67801"/>
    <lineage>
        <taxon>Eukaryota</taxon>
        <taxon>Metazoa</taxon>
        <taxon>Ecdysozoa</taxon>
        <taxon>Arthropoda</taxon>
        <taxon>Hexapoda</taxon>
        <taxon>Insecta</taxon>
        <taxon>Pterygota</taxon>
        <taxon>Neoptera</taxon>
        <taxon>Endopterygota</taxon>
        <taxon>Diptera</taxon>
        <taxon>Brachycera</taxon>
        <taxon>Muscomorpha</taxon>
        <taxon>Hippoboscoidea</taxon>
        <taxon>Glossinidae</taxon>
        <taxon>Glossina</taxon>
    </lineage>
</organism>
<protein>
    <submittedName>
        <fullName evidence="1">Uncharacterized protein</fullName>
    </submittedName>
</protein>
<proteinExistence type="predicted"/>